<protein>
    <recommendedName>
        <fullName evidence="4">chitinase</fullName>
        <ecNumber evidence="4">3.2.1.14</ecNumber>
    </recommendedName>
</protein>
<dbReference type="InterPro" id="IPR029070">
    <property type="entry name" value="Chitinase_insertion_sf"/>
</dbReference>
<dbReference type="Pfam" id="PF00187">
    <property type="entry name" value="Chitin_bind_1"/>
    <property type="match status" value="1"/>
</dbReference>
<dbReference type="CDD" id="cd00035">
    <property type="entry name" value="ChtBD1"/>
    <property type="match status" value="1"/>
</dbReference>
<keyword evidence="5" id="KW-0964">Secreted</keyword>
<organism evidence="18 19">
    <name type="scientific">Podospora pseudocomata</name>
    <dbReference type="NCBI Taxonomy" id="2093779"/>
    <lineage>
        <taxon>Eukaryota</taxon>
        <taxon>Fungi</taxon>
        <taxon>Dikarya</taxon>
        <taxon>Ascomycota</taxon>
        <taxon>Pezizomycotina</taxon>
        <taxon>Sordariomycetes</taxon>
        <taxon>Sordariomycetidae</taxon>
        <taxon>Sordariales</taxon>
        <taxon>Podosporaceae</taxon>
        <taxon>Podospora</taxon>
    </lineage>
</organism>
<dbReference type="SUPFAM" id="SSF54556">
    <property type="entry name" value="Chitinase insertion domain"/>
    <property type="match status" value="1"/>
</dbReference>
<keyword evidence="12" id="KW-1015">Disulfide bond</keyword>
<evidence type="ECO:0000256" key="8">
    <source>
        <dbReference type="ARBA" id="ARBA00023024"/>
    </source>
</evidence>
<dbReference type="SUPFAM" id="SSF57016">
    <property type="entry name" value="Plant lectins/antimicrobial peptides"/>
    <property type="match status" value="1"/>
</dbReference>
<feature type="region of interest" description="Disordered" evidence="14">
    <location>
        <begin position="39"/>
        <end position="65"/>
    </location>
</feature>
<dbReference type="PANTHER" id="PTHR11177:SF397">
    <property type="entry name" value="CHITINASE"/>
    <property type="match status" value="1"/>
</dbReference>
<dbReference type="Gene3D" id="3.30.60.10">
    <property type="entry name" value="Endochitinase-like"/>
    <property type="match status" value="1"/>
</dbReference>
<dbReference type="SUPFAM" id="SSF51445">
    <property type="entry name" value="(Trans)glycosidases"/>
    <property type="match status" value="1"/>
</dbReference>
<keyword evidence="9" id="KW-0119">Carbohydrate metabolism</keyword>
<keyword evidence="7 13" id="KW-0378">Hydrolase</keyword>
<evidence type="ECO:0000256" key="7">
    <source>
        <dbReference type="ARBA" id="ARBA00022801"/>
    </source>
</evidence>
<evidence type="ECO:0000259" key="16">
    <source>
        <dbReference type="PROSITE" id="PS50941"/>
    </source>
</evidence>
<feature type="disulfide bond" evidence="12">
    <location>
        <begin position="114"/>
        <end position="118"/>
    </location>
</feature>
<feature type="domain" description="GH18" evidence="17">
    <location>
        <begin position="179"/>
        <end position="537"/>
    </location>
</feature>
<evidence type="ECO:0000256" key="3">
    <source>
        <dbReference type="ARBA" id="ARBA00008682"/>
    </source>
</evidence>
<dbReference type="PROSITE" id="PS51910">
    <property type="entry name" value="GH18_2"/>
    <property type="match status" value="1"/>
</dbReference>
<evidence type="ECO:0000256" key="2">
    <source>
        <dbReference type="ARBA" id="ARBA00004613"/>
    </source>
</evidence>
<keyword evidence="6 12" id="KW-0147">Chitin-binding</keyword>
<dbReference type="GeneID" id="87902568"/>
<evidence type="ECO:0000256" key="13">
    <source>
        <dbReference type="RuleBase" id="RU000489"/>
    </source>
</evidence>
<feature type="domain" description="Chitin-binding type-1" evidence="16">
    <location>
        <begin position="82"/>
        <end position="120"/>
    </location>
</feature>
<keyword evidence="15" id="KW-0732">Signal</keyword>
<evidence type="ECO:0000256" key="10">
    <source>
        <dbReference type="ARBA" id="ARBA00023295"/>
    </source>
</evidence>
<dbReference type="Pfam" id="PF00704">
    <property type="entry name" value="Glyco_hydro_18"/>
    <property type="match status" value="1"/>
</dbReference>
<feature type="domain" description="Chitin-binding type-1" evidence="16">
    <location>
        <begin position="121"/>
        <end position="164"/>
    </location>
</feature>
<dbReference type="InterPro" id="IPR001579">
    <property type="entry name" value="Glyco_hydro_18_chit_AS"/>
</dbReference>
<dbReference type="InterPro" id="IPR017853">
    <property type="entry name" value="GH"/>
</dbReference>
<dbReference type="RefSeq" id="XP_062749297.1">
    <property type="nucleotide sequence ID" value="XM_062883046.1"/>
</dbReference>
<feature type="disulfide bond" evidence="12">
    <location>
        <begin position="158"/>
        <end position="162"/>
    </location>
</feature>
<dbReference type="SMART" id="SM00636">
    <property type="entry name" value="Glyco_18"/>
    <property type="match status" value="1"/>
</dbReference>
<dbReference type="InterPro" id="IPR018371">
    <property type="entry name" value="Chitin-binding_1_CS"/>
</dbReference>
<feature type="disulfide bond" evidence="12">
    <location>
        <begin position="96"/>
        <end position="110"/>
    </location>
</feature>
<evidence type="ECO:0000256" key="1">
    <source>
        <dbReference type="ARBA" id="ARBA00000822"/>
    </source>
</evidence>
<evidence type="ECO:0000256" key="6">
    <source>
        <dbReference type="ARBA" id="ARBA00022669"/>
    </source>
</evidence>
<feature type="disulfide bond" evidence="12">
    <location>
        <begin position="140"/>
        <end position="154"/>
    </location>
</feature>
<evidence type="ECO:0000256" key="14">
    <source>
        <dbReference type="SAM" id="MobiDB-lite"/>
    </source>
</evidence>
<keyword evidence="10 13" id="KW-0326">Glycosidase</keyword>
<feature type="disulfide bond" evidence="12">
    <location>
        <begin position="135"/>
        <end position="147"/>
    </location>
</feature>
<dbReference type="PROSITE" id="PS00026">
    <property type="entry name" value="CHIT_BIND_I_1"/>
    <property type="match status" value="1"/>
</dbReference>
<dbReference type="InterPro" id="IPR050314">
    <property type="entry name" value="Glycosyl_Hydrlase_18"/>
</dbReference>
<dbReference type="Proteomes" id="UP001323405">
    <property type="component" value="Unassembled WGS sequence"/>
</dbReference>
<comment type="caution">
    <text evidence="12">Lacks conserved residue(s) required for the propagation of feature annotation.</text>
</comment>
<dbReference type="Gene3D" id="3.20.20.80">
    <property type="entry name" value="Glycosidases"/>
    <property type="match status" value="1"/>
</dbReference>
<dbReference type="PROSITE" id="PS01095">
    <property type="entry name" value="GH18_1"/>
    <property type="match status" value="1"/>
</dbReference>
<evidence type="ECO:0000259" key="17">
    <source>
        <dbReference type="PROSITE" id="PS51910"/>
    </source>
</evidence>
<dbReference type="PANTHER" id="PTHR11177">
    <property type="entry name" value="CHITINASE"/>
    <property type="match status" value="1"/>
</dbReference>
<evidence type="ECO:0000256" key="5">
    <source>
        <dbReference type="ARBA" id="ARBA00022525"/>
    </source>
</evidence>
<feature type="chain" id="PRO_5045672017" description="chitinase" evidence="15">
    <location>
        <begin position="24"/>
        <end position="1158"/>
    </location>
</feature>
<dbReference type="InterPro" id="IPR001002">
    <property type="entry name" value="Chitin-bd_1"/>
</dbReference>
<dbReference type="PROSITE" id="PS50941">
    <property type="entry name" value="CHIT_BIND_I_2"/>
    <property type="match status" value="2"/>
</dbReference>
<feature type="signal peptide" evidence="15">
    <location>
        <begin position="1"/>
        <end position="23"/>
    </location>
</feature>
<name>A0ABR0GX51_9PEZI</name>
<evidence type="ECO:0000256" key="15">
    <source>
        <dbReference type="SAM" id="SignalP"/>
    </source>
</evidence>
<dbReference type="InterPro" id="IPR011583">
    <property type="entry name" value="Chitinase_II/V-like_cat"/>
</dbReference>
<dbReference type="EMBL" id="JAFFHA010000001">
    <property type="protein sequence ID" value="KAK4660327.1"/>
    <property type="molecule type" value="Genomic_DNA"/>
</dbReference>
<dbReference type="InterPro" id="IPR036861">
    <property type="entry name" value="Endochitinase-like_sf"/>
</dbReference>
<dbReference type="EC" id="3.2.1.14" evidence="4"/>
<evidence type="ECO:0000313" key="18">
    <source>
        <dbReference type="EMBL" id="KAK4660327.1"/>
    </source>
</evidence>
<comment type="caution">
    <text evidence="18">The sequence shown here is derived from an EMBL/GenBank/DDBJ whole genome shotgun (WGS) entry which is preliminary data.</text>
</comment>
<comment type="catalytic activity">
    <reaction evidence="1">
        <text>Random endo-hydrolysis of N-acetyl-beta-D-glucosaminide (1-&gt;4)-beta-linkages in chitin and chitodextrins.</text>
        <dbReference type="EC" id="3.2.1.14"/>
    </reaction>
</comment>
<keyword evidence="11" id="KW-0624">Polysaccharide degradation</keyword>
<evidence type="ECO:0000256" key="9">
    <source>
        <dbReference type="ARBA" id="ARBA00023277"/>
    </source>
</evidence>
<evidence type="ECO:0000256" key="4">
    <source>
        <dbReference type="ARBA" id="ARBA00012729"/>
    </source>
</evidence>
<accession>A0ABR0GX51</accession>
<dbReference type="Gene3D" id="3.10.50.10">
    <property type="match status" value="1"/>
</dbReference>
<gene>
    <name evidence="18" type="ORF">QC762_0017900</name>
</gene>
<dbReference type="SMART" id="SM00270">
    <property type="entry name" value="ChtBD1"/>
    <property type="match status" value="2"/>
</dbReference>
<comment type="similarity">
    <text evidence="3">Belongs to the glycosyl hydrolase 18 family. Chitinase class V subfamily.</text>
</comment>
<keyword evidence="8" id="KW-0146">Chitin degradation</keyword>
<comment type="subcellular location">
    <subcellularLocation>
        <location evidence="2">Secreted</location>
    </subcellularLocation>
</comment>
<evidence type="ECO:0000256" key="11">
    <source>
        <dbReference type="ARBA" id="ARBA00023326"/>
    </source>
</evidence>
<evidence type="ECO:0000313" key="19">
    <source>
        <dbReference type="Proteomes" id="UP001323405"/>
    </source>
</evidence>
<sequence>MRSLNAQQHIWLALFLFLAIVSVQFWSYAPKDRSSHSELTARQRLPVTGNDTTASRSTASSNNLEAFGQPPAGFARVLVDDPYTCGPGRPCSNGACCGPSGNCGYAPAYCGTGCLSNCDAKAPCGQYAKISGTTCPLNACCSEHGFCGTTEEFCRPGCQSNCVLEPQPPGGSPKNASMDILIGYYESWSYRSKCNQKSPSDLPLTELTHLFYAFAFIEPRSYALTTMDDETSEDLWQLTVDAKKFNPSLKVYVAVGGWTFSDNDTVTQPLFGEIASTESNSQKFADGVVKFLNKYGFDGLDIDWEYPGAPDRGGKPEDTPNFVLLLKTLRSTFDASPRRLGITFTIPSSFWYLRWFDLPGLLQYADWANMMSYDLHGTWDRNNPIGAIAQAHTNLTEINLAAQLLWRVGVRPDQVVLGYGFYGRSFQLENPRCSTPGCPFSGGAKQGPCSKEAGILMYYEIQAILKQVPNIKPVFDRKAAVKYFTFDRDQWISYDDAETFKLKKEWANRIGFGGSMIWAVDTDDDKFSAMSGLVGYQVSHVDTSLNGVVALAQTSKNVAHSLQGENGQGCRVIKEYDCKPARDLRCLKGESLVGWDRDGCGKEDEGKPICCPEDTAPQKCVWRGSGNDGGIWGDCNGQCHAGEARVLNSRWGGGPEKDRESDPYVCARGNKVFCCEAGDWKTVIDGCYWTACFGGGDCGTGFKELATKKGACPMSGEPKYCCPNDTPLHSCTWRGSAPECVDSNCKMQEDGKDLAEVQVDSHAGGSSWNLCSWGRKKSMCCQVSKRLPPPLVCDKTTCDLDPAACIDNDGEFDLITQRRGIVVLEKRTAPRKFSWWTTSGAEITQWSLAYVTGRALWRLAQQGFLDRYYDVHSQNCDNARVESRPIEEGGDLTLPPNLQVEHPLPLVAVARFAAVANHGQHWNARRAGYIGRNGRPIGQLTPEGPQTRTSGIRAEFWQNVWNNANGLPAGLPPVTPNSSDIRRPVERLYEAIGSNRNPAPFTFLHAAVNAQKGRIEGYVRPMSEKILKEYLANAQDGDETAVNRFLNPLRETRGVFQYVRDDQVVTQLDGAVSAIYQQLGLIERNVLEAQGLTAHWNEFYPHYFSQVSELARTWAQDHIRAIREYYDEHPDTVYRDEVLKELKEIEDSIPDWKYKFED</sequence>
<keyword evidence="19" id="KW-1185">Reference proteome</keyword>
<feature type="compositionally biased region" description="Low complexity" evidence="14">
    <location>
        <begin position="52"/>
        <end position="61"/>
    </location>
</feature>
<proteinExistence type="inferred from homology"/>
<evidence type="ECO:0000256" key="12">
    <source>
        <dbReference type="PROSITE-ProRule" id="PRU00261"/>
    </source>
</evidence>
<dbReference type="InterPro" id="IPR001223">
    <property type="entry name" value="Glyco_hydro18_cat"/>
</dbReference>
<feature type="disulfide bond" evidence="12">
    <location>
        <begin position="91"/>
        <end position="103"/>
    </location>
</feature>
<reference evidence="18 19" key="1">
    <citation type="journal article" date="2023" name="bioRxiv">
        <title>High-quality genome assemblies of four members of thePodospora anserinaspecies complex.</title>
        <authorList>
            <person name="Ament-Velasquez S.L."/>
            <person name="Vogan A.A."/>
            <person name="Wallerman O."/>
            <person name="Hartmann F."/>
            <person name="Gautier V."/>
            <person name="Silar P."/>
            <person name="Giraud T."/>
            <person name="Johannesson H."/>
        </authorList>
    </citation>
    <scope>NUCLEOTIDE SEQUENCE [LARGE SCALE GENOMIC DNA]</scope>
    <source>
        <strain evidence="18 19">CBS 415.72m</strain>
    </source>
</reference>